<dbReference type="OrthoDB" id="17415at2759"/>
<evidence type="ECO:0000256" key="4">
    <source>
        <dbReference type="ARBA" id="ARBA00022679"/>
    </source>
</evidence>
<dbReference type="GO" id="GO:0005739">
    <property type="term" value="C:mitochondrion"/>
    <property type="evidence" value="ECO:0007669"/>
    <property type="project" value="UniProtKB-SubCell"/>
</dbReference>
<dbReference type="PANTHER" id="PTHR12049:SF5">
    <property type="entry name" value="PROTEIN ARGININE METHYLTRANSFERASE NDUFAF7 HOMOLOG, MITOCHONDRIAL"/>
    <property type="match status" value="1"/>
</dbReference>
<evidence type="ECO:0000256" key="6">
    <source>
        <dbReference type="ARBA" id="ARBA00048612"/>
    </source>
</evidence>
<proteinExistence type="inferred from homology"/>
<dbReference type="GO" id="GO:0035243">
    <property type="term" value="F:protein-arginine omega-N symmetric methyltransferase activity"/>
    <property type="evidence" value="ECO:0007669"/>
    <property type="project" value="UniProtKB-EC"/>
</dbReference>
<dbReference type="EC" id="2.1.1.320" evidence="7"/>
<sequence length="405" mass="45345">MADWIDNALYHPTYGYFSRNVVIFQAKRPIPFNDLLDNTAVLNHVEVLYEEHDAAMDAAGRDQQTWHTPVEMFHPYYGQALARYFLERHAAAATAPGAGHGPLVVYEAGAGNGTLMADVLDYVAATAPAVYATMEYHVIEISGQLRDKQRARAAAKGHTARVAIHASSVLDMHGPPEHRPCFVVGCEIIDNLAHDLVVYDAQTLEPYQGVVLVDEDNNFEEAYEPLASPDLVELLEQRAALGFPNGAQRRSWWDRVRAKLPLAPNVVGREYLPTRLWQLLKVLHRQFPQHRIVLTDFDQLPGAVPGHLGPVVQTRHNGEMVPCQTPLVLPGWFDIFFPTDFTLMQALYHAARPSHMQEVARDAPPTRIVTQTDFLRKYGDLKATQTSSGENPLTAFYQNVRLLLS</sequence>
<evidence type="ECO:0000256" key="7">
    <source>
        <dbReference type="RuleBase" id="RU364114"/>
    </source>
</evidence>
<evidence type="ECO:0000313" key="9">
    <source>
        <dbReference type="Proteomes" id="UP000274922"/>
    </source>
</evidence>
<comment type="similarity">
    <text evidence="2 7">Belongs to the NDUFAF7 family.</text>
</comment>
<accession>A0A4P9XDJ1</accession>
<dbReference type="InterPro" id="IPR003788">
    <property type="entry name" value="NDUFAF7"/>
</dbReference>
<evidence type="ECO:0000256" key="5">
    <source>
        <dbReference type="ARBA" id="ARBA00023128"/>
    </source>
</evidence>
<gene>
    <name evidence="8" type="ORF">CXG81DRAFT_9427</name>
</gene>
<evidence type="ECO:0000313" key="8">
    <source>
        <dbReference type="EMBL" id="RKP03533.1"/>
    </source>
</evidence>
<comment type="function">
    <text evidence="7">Arginine methyltransferase involved in the assembly or stability of mitochondrial NADH:ubiquinone oxidoreductase complex (complex I).</text>
</comment>
<name>A0A4P9XDJ1_9FUNG</name>
<dbReference type="InterPro" id="IPR038375">
    <property type="entry name" value="NDUFAF7_sf"/>
</dbReference>
<evidence type="ECO:0000256" key="1">
    <source>
        <dbReference type="ARBA" id="ARBA00004173"/>
    </source>
</evidence>
<dbReference type="EMBL" id="ML014121">
    <property type="protein sequence ID" value="RKP03533.1"/>
    <property type="molecule type" value="Genomic_DNA"/>
</dbReference>
<dbReference type="GO" id="GO:0032259">
    <property type="term" value="P:methylation"/>
    <property type="evidence" value="ECO:0007669"/>
    <property type="project" value="UniProtKB-KW"/>
</dbReference>
<dbReference type="Proteomes" id="UP000274922">
    <property type="component" value="Unassembled WGS sequence"/>
</dbReference>
<evidence type="ECO:0000256" key="2">
    <source>
        <dbReference type="ARBA" id="ARBA00005891"/>
    </source>
</evidence>
<keyword evidence="3 7" id="KW-0489">Methyltransferase</keyword>
<keyword evidence="5 7" id="KW-0496">Mitochondrion</keyword>
<dbReference type="PANTHER" id="PTHR12049">
    <property type="entry name" value="PROTEIN ARGININE METHYLTRANSFERASE NDUFAF7, MITOCHONDRIAL"/>
    <property type="match status" value="1"/>
</dbReference>
<evidence type="ECO:0000256" key="3">
    <source>
        <dbReference type="ARBA" id="ARBA00022603"/>
    </source>
</evidence>
<keyword evidence="9" id="KW-1185">Reference proteome</keyword>
<protein>
    <recommendedName>
        <fullName evidence="7">Protein arginine methyltransferase NDUFAF7</fullName>
        <ecNumber evidence="7">2.1.1.320</ecNumber>
    </recommendedName>
</protein>
<dbReference type="SUPFAM" id="SSF53335">
    <property type="entry name" value="S-adenosyl-L-methionine-dependent methyltransferases"/>
    <property type="match status" value="1"/>
</dbReference>
<dbReference type="STRING" id="1555241.A0A4P9XDJ1"/>
<keyword evidence="4 7" id="KW-0808">Transferase</keyword>
<dbReference type="InterPro" id="IPR029063">
    <property type="entry name" value="SAM-dependent_MTases_sf"/>
</dbReference>
<comment type="catalytic activity">
    <reaction evidence="6 7">
        <text>L-arginyl-[protein] + 2 S-adenosyl-L-methionine = N(omega),N(omega)'-dimethyl-L-arginyl-[protein] + 2 S-adenosyl-L-homocysteine + 2 H(+)</text>
        <dbReference type="Rhea" id="RHEA:48108"/>
        <dbReference type="Rhea" id="RHEA-COMP:10532"/>
        <dbReference type="Rhea" id="RHEA-COMP:11992"/>
        <dbReference type="ChEBI" id="CHEBI:15378"/>
        <dbReference type="ChEBI" id="CHEBI:29965"/>
        <dbReference type="ChEBI" id="CHEBI:57856"/>
        <dbReference type="ChEBI" id="CHEBI:59789"/>
        <dbReference type="ChEBI" id="CHEBI:88221"/>
        <dbReference type="EC" id="2.1.1.320"/>
    </reaction>
</comment>
<reference evidence="9" key="1">
    <citation type="journal article" date="2018" name="Nat. Microbiol.">
        <title>Leveraging single-cell genomics to expand the fungal tree of life.</title>
        <authorList>
            <person name="Ahrendt S.R."/>
            <person name="Quandt C.A."/>
            <person name="Ciobanu D."/>
            <person name="Clum A."/>
            <person name="Salamov A."/>
            <person name="Andreopoulos B."/>
            <person name="Cheng J.F."/>
            <person name="Woyke T."/>
            <person name="Pelin A."/>
            <person name="Henrissat B."/>
            <person name="Reynolds N.K."/>
            <person name="Benny G.L."/>
            <person name="Smith M.E."/>
            <person name="James T.Y."/>
            <person name="Grigoriev I.V."/>
        </authorList>
    </citation>
    <scope>NUCLEOTIDE SEQUENCE [LARGE SCALE GENOMIC DNA]</scope>
    <source>
        <strain evidence="9">ATCC 52028</strain>
    </source>
</reference>
<dbReference type="Pfam" id="PF02636">
    <property type="entry name" value="Methyltransf_28"/>
    <property type="match status" value="1"/>
</dbReference>
<dbReference type="AlphaFoldDB" id="A0A4P9XDJ1"/>
<dbReference type="Gene3D" id="3.40.50.12710">
    <property type="match status" value="1"/>
</dbReference>
<comment type="subcellular location">
    <subcellularLocation>
        <location evidence="1 7">Mitochondrion</location>
    </subcellularLocation>
</comment>
<organism evidence="8 9">
    <name type="scientific">Caulochytrium protostelioides</name>
    <dbReference type="NCBI Taxonomy" id="1555241"/>
    <lineage>
        <taxon>Eukaryota</taxon>
        <taxon>Fungi</taxon>
        <taxon>Fungi incertae sedis</taxon>
        <taxon>Chytridiomycota</taxon>
        <taxon>Chytridiomycota incertae sedis</taxon>
        <taxon>Chytridiomycetes</taxon>
        <taxon>Caulochytriales</taxon>
        <taxon>Caulochytriaceae</taxon>
        <taxon>Caulochytrium</taxon>
    </lineage>
</organism>